<accession>A0A844XC16</accession>
<keyword evidence="1" id="KW-1133">Transmembrane helix</keyword>
<reference evidence="2 3" key="2">
    <citation type="submission" date="2020-02" db="EMBL/GenBank/DDBJ databases">
        <title>Erythrobacter dongmakensis sp. nov., isolated from a tidal mudflat.</title>
        <authorList>
            <person name="Kim I.S."/>
        </authorList>
    </citation>
    <scope>NUCLEOTIDE SEQUENCE [LARGE SCALE GENOMIC DNA]</scope>
    <source>
        <strain evidence="2 3">GH3-10</strain>
    </source>
</reference>
<evidence type="ECO:0000313" key="2">
    <source>
        <dbReference type="EMBL" id="MWV27319.1"/>
    </source>
</evidence>
<feature type="transmembrane region" description="Helical" evidence="1">
    <location>
        <begin position="6"/>
        <end position="24"/>
    </location>
</feature>
<comment type="caution">
    <text evidence="2">The sequence shown here is derived from an EMBL/GenBank/DDBJ whole genome shotgun (WGS) entry which is preliminary data.</text>
</comment>
<organism evidence="2 3">
    <name type="scientific">Aurantiacibacter rhizosphaerae</name>
    <dbReference type="NCBI Taxonomy" id="2691582"/>
    <lineage>
        <taxon>Bacteria</taxon>
        <taxon>Pseudomonadati</taxon>
        <taxon>Pseudomonadota</taxon>
        <taxon>Alphaproteobacteria</taxon>
        <taxon>Sphingomonadales</taxon>
        <taxon>Erythrobacteraceae</taxon>
        <taxon>Aurantiacibacter</taxon>
    </lineage>
</organism>
<keyword evidence="1" id="KW-0812">Transmembrane</keyword>
<gene>
    <name evidence="2" type="ORF">GRF63_05325</name>
</gene>
<sequence>MMLYPWLFLALVAVAAYILVIWYDEPVRRFLRARDPSRRQAAPVAS</sequence>
<keyword evidence="3" id="KW-1185">Reference proteome</keyword>
<keyword evidence="1" id="KW-0472">Membrane</keyword>
<name>A0A844XC16_9SPHN</name>
<dbReference type="Proteomes" id="UP000461409">
    <property type="component" value="Unassembled WGS sequence"/>
</dbReference>
<dbReference type="EMBL" id="WUBR01000001">
    <property type="protein sequence ID" value="MWV27319.1"/>
    <property type="molecule type" value="Genomic_DNA"/>
</dbReference>
<proteinExistence type="predicted"/>
<reference evidence="2 3" key="1">
    <citation type="submission" date="2019-12" db="EMBL/GenBank/DDBJ databases">
        <authorList>
            <person name="Lee S.D."/>
        </authorList>
    </citation>
    <scope>NUCLEOTIDE SEQUENCE [LARGE SCALE GENOMIC DNA]</scope>
    <source>
        <strain evidence="2 3">GH3-10</strain>
    </source>
</reference>
<evidence type="ECO:0000313" key="3">
    <source>
        <dbReference type="Proteomes" id="UP000461409"/>
    </source>
</evidence>
<protein>
    <submittedName>
        <fullName evidence="2">Uncharacterized protein</fullName>
    </submittedName>
</protein>
<evidence type="ECO:0000256" key="1">
    <source>
        <dbReference type="SAM" id="Phobius"/>
    </source>
</evidence>
<dbReference type="AlphaFoldDB" id="A0A844XC16"/>